<sequence>MDNRTILKQLKLQAALMELHDENSFKIRGYQNAVFNLDKTDIELGNLSLAELEKIDGIGKSIAANINEINQRGVSSALEEYLKNTPEGIVELLDMKGIGPKKIKVLWKELGIESGHELKEAANSGLVAKLKGFGEKTQQTIINALEFKEANANKLHYAEAEKLAEIVITEILEIAPDIKIEVTGALRRKMEIIEVIDLIVGTDDIETIEDALDDAENFEQVIEESGPITWRGNYKALRIPIQLSFCEKEDFVKEQFLRTGSNLHLSLEVKDKLTLKEIVRQQNFTSEKEIYAAAGLGEIVPEMREGTFEIEAAKNGNLPELVEMKDLKGILHNHSTYSDGKHSLEQMAQHCKDLGYEYLGICDHSKSAFYANGLKEDRVIKQHEEIDRLNEKLAPFKIFKGIESDILYDGQLDYNDDVLASFDFIVASVHSILNMNIEKATQRLLTAIENPYTTILGHPTGRLLLRREGYPIDHKMVIDHCAKHNVVIEINANPWRLDLDWRWVHYALEQGVKLAINPDAHEMDGYQHMYYGLLAGRKGGLTANMTFNALSAEEIGKYFAERKQKIAVNG</sequence>
<dbReference type="FunFam" id="3.20.20.140:FF:000047">
    <property type="entry name" value="PHP domain-containing protein"/>
    <property type="match status" value="1"/>
</dbReference>
<dbReference type="Pfam" id="PF14716">
    <property type="entry name" value="HHH_8"/>
    <property type="match status" value="1"/>
</dbReference>
<dbReference type="InterPro" id="IPR027421">
    <property type="entry name" value="DNA_pol_lamdba_lyase_dom_sf"/>
</dbReference>
<dbReference type="SUPFAM" id="SSF47781">
    <property type="entry name" value="RuvA domain 2-like"/>
    <property type="match status" value="1"/>
</dbReference>
<keyword evidence="3" id="KW-0235">DNA replication</keyword>
<dbReference type="InterPro" id="IPR050243">
    <property type="entry name" value="PHP_phosphatase"/>
</dbReference>
<feature type="domain" description="DNA-directed DNA polymerase X" evidence="6">
    <location>
        <begin position="1"/>
        <end position="305"/>
    </location>
</feature>
<name>A0A0L8ALG5_9BACT</name>
<evidence type="ECO:0000256" key="3">
    <source>
        <dbReference type="ARBA" id="ARBA00022705"/>
    </source>
</evidence>
<dbReference type="InterPro" id="IPR043519">
    <property type="entry name" value="NT_sf"/>
</dbReference>
<dbReference type="GO" id="GO:0003887">
    <property type="term" value="F:DNA-directed DNA polymerase activity"/>
    <property type="evidence" value="ECO:0007669"/>
    <property type="project" value="InterPro"/>
</dbReference>
<reference evidence="8" key="1">
    <citation type="submission" date="2014-11" db="EMBL/GenBank/DDBJ databases">
        <title>Genome sequencing of Roseivirga sp. D-25.</title>
        <authorList>
            <person name="Selvaratnam C."/>
            <person name="Thevarajoo S."/>
            <person name="Goh K.M."/>
            <person name="Eee R."/>
            <person name="Chan K.-G."/>
            <person name="Chong C.S."/>
        </authorList>
    </citation>
    <scope>NUCLEOTIDE SEQUENCE [LARGE SCALE GENOMIC DNA]</scope>
    <source>
        <strain evidence="8">D-25</strain>
    </source>
</reference>
<feature type="domain" description="Helix-hairpin-helix DNA-binding motif class 1" evidence="4">
    <location>
        <begin position="90"/>
        <end position="109"/>
    </location>
</feature>
<dbReference type="SMART" id="SM00483">
    <property type="entry name" value="POLXc"/>
    <property type="match status" value="1"/>
</dbReference>
<evidence type="ECO:0000256" key="1">
    <source>
        <dbReference type="ARBA" id="ARBA00001946"/>
    </source>
</evidence>
<dbReference type="InterPro" id="IPR010994">
    <property type="entry name" value="RuvA_2-like"/>
</dbReference>
<dbReference type="InterPro" id="IPR016195">
    <property type="entry name" value="Pol/histidinol_Pase-like"/>
</dbReference>
<dbReference type="EMBL" id="JSVA01000009">
    <property type="protein sequence ID" value="KOF03020.1"/>
    <property type="molecule type" value="Genomic_DNA"/>
</dbReference>
<feature type="domain" description="Polymerase/histidinol phosphatase N-terminal" evidence="5">
    <location>
        <begin position="329"/>
        <end position="408"/>
    </location>
</feature>
<evidence type="ECO:0000256" key="2">
    <source>
        <dbReference type="ARBA" id="ARBA00022634"/>
    </source>
</evidence>
<dbReference type="GO" id="GO:0003677">
    <property type="term" value="F:DNA binding"/>
    <property type="evidence" value="ECO:0007669"/>
    <property type="project" value="InterPro"/>
</dbReference>
<dbReference type="GO" id="GO:0005829">
    <property type="term" value="C:cytosol"/>
    <property type="evidence" value="ECO:0007669"/>
    <property type="project" value="TreeGrafter"/>
</dbReference>
<dbReference type="PANTHER" id="PTHR36928:SF1">
    <property type="entry name" value="PHOSPHATASE YCDX-RELATED"/>
    <property type="match status" value="1"/>
</dbReference>
<dbReference type="GO" id="GO:0008270">
    <property type="term" value="F:zinc ion binding"/>
    <property type="evidence" value="ECO:0007669"/>
    <property type="project" value="TreeGrafter"/>
</dbReference>
<dbReference type="Gene3D" id="1.10.150.20">
    <property type="entry name" value="5' to 3' exonuclease, C-terminal subdomain"/>
    <property type="match status" value="1"/>
</dbReference>
<accession>A0A0L8ALG5</accession>
<evidence type="ECO:0000259" key="4">
    <source>
        <dbReference type="SMART" id="SM00278"/>
    </source>
</evidence>
<comment type="cofactor">
    <cofactor evidence="1">
        <name>Mg(2+)</name>
        <dbReference type="ChEBI" id="CHEBI:18420"/>
    </cofactor>
</comment>
<evidence type="ECO:0000259" key="5">
    <source>
        <dbReference type="SMART" id="SM00481"/>
    </source>
</evidence>
<dbReference type="PANTHER" id="PTHR36928">
    <property type="entry name" value="PHOSPHATASE YCDX-RELATED"/>
    <property type="match status" value="1"/>
</dbReference>
<dbReference type="AlphaFoldDB" id="A0A0L8ALG5"/>
<dbReference type="InterPro" id="IPR022311">
    <property type="entry name" value="PolX-like"/>
</dbReference>
<dbReference type="Pfam" id="PF02811">
    <property type="entry name" value="PHP"/>
    <property type="match status" value="1"/>
</dbReference>
<dbReference type="InterPro" id="IPR002054">
    <property type="entry name" value="DNA-dir_DNA_pol_X"/>
</dbReference>
<feature type="domain" description="Helix-hairpin-helix DNA-binding motif class 1" evidence="4">
    <location>
        <begin position="125"/>
        <end position="144"/>
    </location>
</feature>
<keyword evidence="2" id="KW-0237">DNA synthesis</keyword>
<dbReference type="Pfam" id="PF14520">
    <property type="entry name" value="HHH_5"/>
    <property type="match status" value="1"/>
</dbReference>
<dbReference type="Gene3D" id="1.10.150.110">
    <property type="entry name" value="DNA polymerase beta, N-terminal domain-like"/>
    <property type="match status" value="1"/>
</dbReference>
<dbReference type="CDD" id="cd07436">
    <property type="entry name" value="PHP_PolX"/>
    <property type="match status" value="1"/>
</dbReference>
<evidence type="ECO:0000259" key="6">
    <source>
        <dbReference type="SMART" id="SM00483"/>
    </source>
</evidence>
<feature type="domain" description="Helix-hairpin-helix DNA-binding motif class 1" evidence="4">
    <location>
        <begin position="50"/>
        <end position="69"/>
    </location>
</feature>
<keyword evidence="8" id="KW-1185">Reference proteome</keyword>
<dbReference type="Gene3D" id="3.20.20.140">
    <property type="entry name" value="Metal-dependent hydrolases"/>
    <property type="match status" value="1"/>
</dbReference>
<dbReference type="SMART" id="SM00278">
    <property type="entry name" value="HhH1"/>
    <property type="match status" value="3"/>
</dbReference>
<organism evidence="7 8">
    <name type="scientific">Roseivirga seohaensis subsp. aquiponti</name>
    <dbReference type="NCBI Taxonomy" id="1566026"/>
    <lineage>
        <taxon>Bacteria</taxon>
        <taxon>Pseudomonadati</taxon>
        <taxon>Bacteroidota</taxon>
        <taxon>Cytophagia</taxon>
        <taxon>Cytophagales</taxon>
        <taxon>Roseivirgaceae</taxon>
        <taxon>Roseivirga</taxon>
    </lineage>
</organism>
<dbReference type="Gene3D" id="3.30.210.10">
    <property type="entry name" value="DNA polymerase, thumb domain"/>
    <property type="match status" value="1"/>
</dbReference>
<dbReference type="SUPFAM" id="SSF47802">
    <property type="entry name" value="DNA polymerase beta, N-terminal domain-like"/>
    <property type="match status" value="1"/>
</dbReference>
<dbReference type="Proteomes" id="UP000036908">
    <property type="component" value="Unassembled WGS sequence"/>
</dbReference>
<dbReference type="SUPFAM" id="SSF81301">
    <property type="entry name" value="Nucleotidyltransferase"/>
    <property type="match status" value="1"/>
</dbReference>
<proteinExistence type="predicted"/>
<dbReference type="InterPro" id="IPR003141">
    <property type="entry name" value="Pol/His_phosphatase_N"/>
</dbReference>
<dbReference type="InterPro" id="IPR003583">
    <property type="entry name" value="Hlx-hairpin-Hlx_DNA-bd_motif"/>
</dbReference>
<dbReference type="PIRSF" id="PIRSF005047">
    <property type="entry name" value="UCP005047_YshC"/>
    <property type="match status" value="1"/>
</dbReference>
<dbReference type="InterPro" id="IPR047967">
    <property type="entry name" value="PolX_PHP"/>
</dbReference>
<dbReference type="InterPro" id="IPR037160">
    <property type="entry name" value="DNA_Pol_thumb_sf"/>
</dbReference>
<dbReference type="PATRIC" id="fig|1566026.4.peg.3710"/>
<dbReference type="NCBIfam" id="NF006375">
    <property type="entry name" value="PRK08609.1"/>
    <property type="match status" value="1"/>
</dbReference>
<comment type="caution">
    <text evidence="7">The sequence shown here is derived from an EMBL/GenBank/DDBJ whole genome shotgun (WGS) entry which is preliminary data.</text>
</comment>
<dbReference type="InterPro" id="IPR004013">
    <property type="entry name" value="PHP_dom"/>
</dbReference>
<dbReference type="OrthoDB" id="9808747at2"/>
<dbReference type="InterPro" id="IPR010996">
    <property type="entry name" value="HHH_MUS81"/>
</dbReference>
<dbReference type="SMART" id="SM00481">
    <property type="entry name" value="POLIIIAc"/>
    <property type="match status" value="1"/>
</dbReference>
<dbReference type="SUPFAM" id="SSF89550">
    <property type="entry name" value="PHP domain-like"/>
    <property type="match status" value="1"/>
</dbReference>
<evidence type="ECO:0000313" key="8">
    <source>
        <dbReference type="Proteomes" id="UP000036908"/>
    </source>
</evidence>
<dbReference type="GO" id="GO:0006281">
    <property type="term" value="P:DNA repair"/>
    <property type="evidence" value="ECO:0007669"/>
    <property type="project" value="InterPro"/>
</dbReference>
<evidence type="ECO:0000313" key="7">
    <source>
        <dbReference type="EMBL" id="KOF03020.1"/>
    </source>
</evidence>
<dbReference type="GO" id="GO:0042578">
    <property type="term" value="F:phosphoric ester hydrolase activity"/>
    <property type="evidence" value="ECO:0007669"/>
    <property type="project" value="TreeGrafter"/>
</dbReference>
<protein>
    <submittedName>
        <fullName evidence="7">DNA polymerase IV</fullName>
    </submittedName>
</protein>
<dbReference type="Gene3D" id="3.30.460.10">
    <property type="entry name" value="Beta Polymerase, domain 2"/>
    <property type="match status" value="1"/>
</dbReference>
<gene>
    <name evidence="7" type="ORF">OB69_09370</name>
</gene>
<dbReference type="RefSeq" id="WP_053223456.1">
    <property type="nucleotide sequence ID" value="NZ_JSVA01000009.1"/>
</dbReference>